<organism evidence="2">
    <name type="scientific">Talaromyces marneffei PM1</name>
    <dbReference type="NCBI Taxonomy" id="1077442"/>
    <lineage>
        <taxon>Eukaryota</taxon>
        <taxon>Fungi</taxon>
        <taxon>Dikarya</taxon>
        <taxon>Ascomycota</taxon>
        <taxon>Pezizomycotina</taxon>
        <taxon>Eurotiomycetes</taxon>
        <taxon>Eurotiomycetidae</taxon>
        <taxon>Eurotiales</taxon>
        <taxon>Trichocomaceae</taxon>
        <taxon>Talaromyces</taxon>
        <taxon>Talaromyces sect. Talaromyces</taxon>
    </lineage>
</organism>
<dbReference type="EMBL" id="JPOX01000004">
    <property type="protein sequence ID" value="KFX51584.1"/>
    <property type="molecule type" value="Genomic_DNA"/>
</dbReference>
<evidence type="ECO:0000313" key="2">
    <source>
        <dbReference type="EMBL" id="KFX51584.1"/>
    </source>
</evidence>
<dbReference type="AlphaFoldDB" id="A0A093VNM9"/>
<proteinExistence type="predicted"/>
<dbReference type="HOGENOM" id="CLU_940664_0_0_1"/>
<gene>
    <name evidence="2" type="ORF">GQ26_0040280</name>
</gene>
<comment type="caution">
    <text evidence="2">The sequence shown here is derived from an EMBL/GenBank/DDBJ whole genome shotgun (WGS) entry which is preliminary data.</text>
</comment>
<evidence type="ECO:0000256" key="1">
    <source>
        <dbReference type="SAM" id="MobiDB-lite"/>
    </source>
</evidence>
<reference key="1">
    <citation type="journal article" date="2014" name="PLoS Genet.">
        <title>Signature Gene Expression Reveals Novel Clues to the Molecular Mechanisms of Dimorphic Transition in Penicillium marneffei.</title>
        <authorList>
            <person name="Yang E."/>
            <person name="Wang G."/>
            <person name="Cai J."/>
            <person name="Woo P.C."/>
            <person name="Lau S.K."/>
            <person name="Yuen K.-Y."/>
            <person name="Chow W.-N."/>
            <person name="Lin X."/>
        </authorList>
    </citation>
    <scope>NUCLEOTIDE SEQUENCE [LARGE SCALE GENOMIC DNA]</scope>
    <source>
        <strain>PM1</strain>
    </source>
</reference>
<reference evidence="2" key="2">
    <citation type="journal article" date="2014" name="PLoS Genet.">
        <title>Signature gene expression reveals novel clues to the molecular mechanisms of dimorphic transition in Penicillium marneffei.</title>
        <authorList>
            <person name="Yang E."/>
            <person name="Wang G."/>
            <person name="Cai J."/>
            <person name="Woo P.C."/>
            <person name="Lau S.K."/>
            <person name="Yuen K.-Y."/>
            <person name="Chow W.-N."/>
            <person name="Lin X."/>
        </authorList>
    </citation>
    <scope>NUCLEOTIDE SEQUENCE</scope>
    <source>
        <strain evidence="2">PM1</strain>
    </source>
</reference>
<feature type="region of interest" description="Disordered" evidence="1">
    <location>
        <begin position="21"/>
        <end position="40"/>
    </location>
</feature>
<protein>
    <submittedName>
        <fullName evidence="2">Uncharacterized protein</fullName>
    </submittedName>
</protein>
<name>A0A093VNM9_TALMA</name>
<accession>A0A093VNM9</accession>
<sequence>MPHNDLQAQLEVVEPWGGYDPGLWTGADGGDQEDSKHGDGRIRFLTDQVLGKGRPDDGGRPPSNYFAASSHTRQLVLDTDCQRWKRTGDFITTVSADSALLQLPDHVEDKVPLHADHSMMAKFDMPSAAWYRTALDKLRQFAKDAPAVVADRRVTGLSHAPQCLFKKDLMFVGREIIISAITEKHAAIGKRHERVALVGLAGVLRKTQIAIEYSYRLQQIATVAEIPGWDNPKANILQLVYQWLCDESNGRWMMMLDNADDDQIFFCSDDTEVRASLATLLAQATHGSVLITSRNS</sequence>